<evidence type="ECO:0000256" key="1">
    <source>
        <dbReference type="ARBA" id="ARBA00022531"/>
    </source>
</evidence>
<dbReference type="RefSeq" id="WP_345885714.1">
    <property type="nucleotide sequence ID" value="NZ_JBDFRB010000012.1"/>
</dbReference>
<comment type="caution">
    <text evidence="4">The sequence shown here is derived from an EMBL/GenBank/DDBJ whole genome shotgun (WGS) entry which is preliminary data.</text>
</comment>
<keyword evidence="2" id="KW-0604">Photosystem II</keyword>
<name>A0ABU9X1M9_9MICC</name>
<sequence>MNILAVAGGTGLAGSAVVREALARGFSVRSLSRRLPQPSTALDGVDYAVADAATGEGLAAALDGAEILIDALEDRRLRAQKLFPEAGRRLLAAAHGSGVRRAVMLSIAQCDELDFGYYRSKVAKEKLYDAAPMPSAVVRAAQFHPLLAQIFAAGHPLRIVPSVRRARLAPIDVRDVARALLDAAVEEGDGHALRTVSGPETRPVRDFAEEWKDIVGSRARIVGLPAPGGVGRYLSQGRNLAPESAFGTITFAQWLKESKSASPDLP</sequence>
<reference evidence="4 5" key="1">
    <citation type="submission" date="2024-05" db="EMBL/GenBank/DDBJ databases">
        <title>Sinomonas sp. nov., isolated from a waste landfill.</title>
        <authorList>
            <person name="Zhao Y."/>
        </authorList>
    </citation>
    <scope>NUCLEOTIDE SEQUENCE [LARGE SCALE GENOMIC DNA]</scope>
    <source>
        <strain evidence="4 5">CCTCC AB2014300</strain>
    </source>
</reference>
<gene>
    <name evidence="4" type="ORF">ABCQ75_12570</name>
</gene>
<proteinExistence type="predicted"/>
<keyword evidence="1" id="KW-0602">Photosynthesis</keyword>
<protein>
    <submittedName>
        <fullName evidence="4">NAD(P)H-binding protein</fullName>
    </submittedName>
</protein>
<organism evidence="4 5">
    <name type="scientific">Sinomonas halotolerans</name>
    <dbReference type="NCBI Taxonomy" id="1644133"/>
    <lineage>
        <taxon>Bacteria</taxon>
        <taxon>Bacillati</taxon>
        <taxon>Actinomycetota</taxon>
        <taxon>Actinomycetes</taxon>
        <taxon>Micrococcales</taxon>
        <taxon>Micrococcaceae</taxon>
        <taxon>Sinomonas</taxon>
    </lineage>
</organism>
<dbReference type="InterPro" id="IPR016040">
    <property type="entry name" value="NAD(P)-bd_dom"/>
</dbReference>
<feature type="domain" description="NAD(P)-binding" evidence="3">
    <location>
        <begin position="8"/>
        <end position="127"/>
    </location>
</feature>
<evidence type="ECO:0000256" key="2">
    <source>
        <dbReference type="ARBA" id="ARBA00023276"/>
    </source>
</evidence>
<keyword evidence="5" id="KW-1185">Reference proteome</keyword>
<dbReference type="Gene3D" id="3.40.50.720">
    <property type="entry name" value="NAD(P)-binding Rossmann-like Domain"/>
    <property type="match status" value="1"/>
</dbReference>
<dbReference type="PANTHER" id="PTHR47128:SF2">
    <property type="entry name" value="PROTEIN HIGH CHLOROPHYLL FLUORESCENCE PHENOTYPE 244, CHLOROPLASTIC"/>
    <property type="match status" value="1"/>
</dbReference>
<evidence type="ECO:0000313" key="5">
    <source>
        <dbReference type="Proteomes" id="UP001422074"/>
    </source>
</evidence>
<dbReference type="SUPFAM" id="SSF51735">
    <property type="entry name" value="NAD(P)-binding Rossmann-fold domains"/>
    <property type="match status" value="1"/>
</dbReference>
<evidence type="ECO:0000313" key="4">
    <source>
        <dbReference type="EMBL" id="MEN2745362.1"/>
    </source>
</evidence>
<accession>A0ABU9X1M9</accession>
<dbReference type="PANTHER" id="PTHR47128">
    <property type="match status" value="1"/>
</dbReference>
<evidence type="ECO:0000259" key="3">
    <source>
        <dbReference type="Pfam" id="PF13460"/>
    </source>
</evidence>
<dbReference type="EMBL" id="JBDFRB010000012">
    <property type="protein sequence ID" value="MEN2745362.1"/>
    <property type="molecule type" value="Genomic_DNA"/>
</dbReference>
<dbReference type="Pfam" id="PF13460">
    <property type="entry name" value="NAD_binding_10"/>
    <property type="match status" value="1"/>
</dbReference>
<dbReference type="InterPro" id="IPR036291">
    <property type="entry name" value="NAD(P)-bd_dom_sf"/>
</dbReference>
<dbReference type="InterPro" id="IPR044256">
    <property type="entry name" value="HCF244-like"/>
</dbReference>
<dbReference type="Proteomes" id="UP001422074">
    <property type="component" value="Unassembled WGS sequence"/>
</dbReference>